<feature type="compositionally biased region" description="Acidic residues" evidence="1">
    <location>
        <begin position="433"/>
        <end position="448"/>
    </location>
</feature>
<dbReference type="Proteomes" id="UP000027361">
    <property type="component" value="Unassembled WGS sequence"/>
</dbReference>
<dbReference type="InterPro" id="IPR023398">
    <property type="entry name" value="TIF_eIF4e-like"/>
</dbReference>
<proteinExistence type="predicted"/>
<organism evidence="2 3">
    <name type="scientific">Tilletiaria anomala (strain ATCC 24038 / CBS 436.72 / UBC 951)</name>
    <dbReference type="NCBI Taxonomy" id="1037660"/>
    <lineage>
        <taxon>Eukaryota</taxon>
        <taxon>Fungi</taxon>
        <taxon>Dikarya</taxon>
        <taxon>Basidiomycota</taxon>
        <taxon>Ustilaginomycotina</taxon>
        <taxon>Exobasidiomycetes</taxon>
        <taxon>Georgefischeriales</taxon>
        <taxon>Tilletiariaceae</taxon>
        <taxon>Tilletiaria</taxon>
    </lineage>
</organism>
<dbReference type="SUPFAM" id="SSF55418">
    <property type="entry name" value="eIF4e-like"/>
    <property type="match status" value="1"/>
</dbReference>
<dbReference type="Gene3D" id="3.30.760.10">
    <property type="entry name" value="RNA Cap, Translation Initiation Factor Eif4e"/>
    <property type="match status" value="1"/>
</dbReference>
<feature type="compositionally biased region" description="Polar residues" evidence="1">
    <location>
        <begin position="417"/>
        <end position="426"/>
    </location>
</feature>
<dbReference type="EMBL" id="JMSN01000049">
    <property type="protein sequence ID" value="KDN44710.1"/>
    <property type="molecule type" value="Genomic_DNA"/>
</dbReference>
<name>A0A066W1N8_TILAU</name>
<feature type="compositionally biased region" description="Basic and acidic residues" evidence="1">
    <location>
        <begin position="457"/>
        <end position="471"/>
    </location>
</feature>
<dbReference type="RefSeq" id="XP_013242884.1">
    <property type="nucleotide sequence ID" value="XM_013387430.1"/>
</dbReference>
<dbReference type="InterPro" id="IPR015034">
    <property type="entry name" value="Bles03"/>
</dbReference>
<dbReference type="HOGENOM" id="CLU_535485_0_0_1"/>
<comment type="caution">
    <text evidence="2">The sequence shown here is derived from an EMBL/GenBank/DDBJ whole genome shotgun (WGS) entry which is preliminary data.</text>
</comment>
<dbReference type="OrthoDB" id="10067381at2759"/>
<evidence type="ECO:0000313" key="2">
    <source>
        <dbReference type="EMBL" id="KDN44710.1"/>
    </source>
</evidence>
<evidence type="ECO:0000313" key="3">
    <source>
        <dbReference type="Proteomes" id="UP000027361"/>
    </source>
</evidence>
<feature type="compositionally biased region" description="Basic and acidic residues" evidence="1">
    <location>
        <begin position="497"/>
        <end position="509"/>
    </location>
</feature>
<evidence type="ECO:0000256" key="1">
    <source>
        <dbReference type="SAM" id="MobiDB-lite"/>
    </source>
</evidence>
<gene>
    <name evidence="2" type="ORF">K437DRAFT_131379</name>
</gene>
<dbReference type="OMA" id="MRFESAM"/>
<protein>
    <submittedName>
        <fullName evidence="2">Uncharacterized protein</fullName>
    </submittedName>
</protein>
<accession>A0A066W1N8</accession>
<feature type="compositionally biased region" description="Acidic residues" evidence="1">
    <location>
        <begin position="378"/>
        <end position="392"/>
    </location>
</feature>
<dbReference type="STRING" id="1037660.A0A066W1N8"/>
<feature type="compositionally biased region" description="Basic residues" evidence="1">
    <location>
        <begin position="322"/>
        <end position="337"/>
    </location>
</feature>
<feature type="compositionally biased region" description="Low complexity" evidence="1">
    <location>
        <begin position="474"/>
        <end position="491"/>
    </location>
</feature>
<keyword evidence="3" id="KW-1185">Reference proteome</keyword>
<feature type="compositionally biased region" description="Basic and acidic residues" evidence="1">
    <location>
        <begin position="1"/>
        <end position="12"/>
    </location>
</feature>
<dbReference type="GeneID" id="25261470"/>
<dbReference type="InParanoid" id="A0A066W1N8"/>
<feature type="region of interest" description="Disordered" evidence="1">
    <location>
        <begin position="308"/>
        <end position="509"/>
    </location>
</feature>
<sequence length="509" mass="55303">MDDVSKAVERDQPSSSDLQWDEGSAESLDDFIAKNKPSVTKGGPNGRWIWVQVGPGFLPNGSGKDDSTLVTAIAQGIGLFVSAIKRIKEIQADSSTPLRTSKAKGKSKKNHREIVSSKLKDDLKEVAFTSGIDGGRWLFFSDRDHVDALFARISRSLQNGALSKYLQPSEGLAQTGIVKVASADHVQPGSGFHGREDTGERWPIQVYVRSCWNKVHVAEILTALIKDTGTTPSACKADLYSYIGITSDHSAGLRTSLFTPKELLTNDTMDQLKALYRSKNFSEAAKENGGQHKEIDILKLAQVRDEHNEFEDHEGVEVLRREKGKGKAPPAKAKRSNWNRADKSSNDGSMVDVENTPMPPLCKPGVKDSHQGKQSDLQDAEDAASSDTAPEDEQFRAATAPASAPIPFSARGEPADATSNVNNGGSNDKGVQDAEEFSGSETEPDEEQPLPLAANVGEKRKACPSADERTKGPTSANDTTATAHTATSAWTFRRPKSRQERRRDDTDDF</sequence>
<reference evidence="2 3" key="1">
    <citation type="submission" date="2014-05" db="EMBL/GenBank/DDBJ databases">
        <title>Draft genome sequence of a rare smut relative, Tilletiaria anomala UBC 951.</title>
        <authorList>
            <consortium name="DOE Joint Genome Institute"/>
            <person name="Toome M."/>
            <person name="Kuo A."/>
            <person name="Henrissat B."/>
            <person name="Lipzen A."/>
            <person name="Tritt A."/>
            <person name="Yoshinaga Y."/>
            <person name="Zane M."/>
            <person name="Barry K."/>
            <person name="Grigoriev I.V."/>
            <person name="Spatafora J.W."/>
            <person name="Aimea M.C."/>
        </authorList>
    </citation>
    <scope>NUCLEOTIDE SEQUENCE [LARGE SCALE GENOMIC DNA]</scope>
    <source>
        <strain evidence="2 3">UBC 951</strain>
    </source>
</reference>
<dbReference type="AlphaFoldDB" id="A0A066W1N8"/>
<feature type="region of interest" description="Disordered" evidence="1">
    <location>
        <begin position="1"/>
        <end position="24"/>
    </location>
</feature>
<dbReference type="Pfam" id="PF08939">
    <property type="entry name" value="Bles03"/>
    <property type="match status" value="1"/>
</dbReference>